<feature type="transmembrane region" description="Helical" evidence="10">
    <location>
        <begin position="724"/>
        <end position="747"/>
    </location>
</feature>
<reference evidence="12" key="1">
    <citation type="submission" date="2020-05" db="EMBL/GenBank/DDBJ databases">
        <title>Phylogenomic resolution of chytrid fungi.</title>
        <authorList>
            <person name="Stajich J.E."/>
            <person name="Amses K."/>
            <person name="Simmons R."/>
            <person name="Seto K."/>
            <person name="Myers J."/>
            <person name="Bonds A."/>
            <person name="Quandt C.A."/>
            <person name="Barry K."/>
            <person name="Liu P."/>
            <person name="Grigoriev I."/>
            <person name="Longcore J.E."/>
            <person name="James T.Y."/>
        </authorList>
    </citation>
    <scope>NUCLEOTIDE SEQUENCE</scope>
    <source>
        <strain evidence="12">JEL0379</strain>
    </source>
</reference>
<evidence type="ECO:0000256" key="8">
    <source>
        <dbReference type="ARBA" id="ARBA00023136"/>
    </source>
</evidence>
<proteinExistence type="inferred from homology"/>
<evidence type="ECO:0000313" key="13">
    <source>
        <dbReference type="Proteomes" id="UP001212152"/>
    </source>
</evidence>
<evidence type="ECO:0000256" key="2">
    <source>
        <dbReference type="ARBA" id="ARBA00004127"/>
    </source>
</evidence>
<keyword evidence="5 10" id="KW-0812">Transmembrane</keyword>
<evidence type="ECO:0000256" key="6">
    <source>
        <dbReference type="ARBA" id="ARBA00022971"/>
    </source>
</evidence>
<dbReference type="InterPro" id="IPR026777">
    <property type="entry name" value="PRM1"/>
</dbReference>
<feature type="region of interest" description="Disordered" evidence="11">
    <location>
        <begin position="1"/>
        <end position="27"/>
    </location>
</feature>
<dbReference type="EMBL" id="JADGJQ010000075">
    <property type="protein sequence ID" value="KAJ3172799.1"/>
    <property type="molecule type" value="Genomic_DNA"/>
</dbReference>
<feature type="region of interest" description="Disordered" evidence="11">
    <location>
        <begin position="857"/>
        <end position="918"/>
    </location>
</feature>
<feature type="region of interest" description="Disordered" evidence="11">
    <location>
        <begin position="972"/>
        <end position="1020"/>
    </location>
</feature>
<comment type="similarity">
    <text evidence="4 10">Belongs to the PRM1 family.</text>
</comment>
<dbReference type="GO" id="GO:0005886">
    <property type="term" value="C:plasma membrane"/>
    <property type="evidence" value="ECO:0007669"/>
    <property type="project" value="UniProtKB-SubCell"/>
</dbReference>
<comment type="function">
    <text evidence="1 10">Involved in cell fusion during mating by stabilizing the plasma membrane fusion event.</text>
</comment>
<feature type="transmembrane region" description="Helical" evidence="10">
    <location>
        <begin position="475"/>
        <end position="494"/>
    </location>
</feature>
<evidence type="ECO:0000256" key="3">
    <source>
        <dbReference type="ARBA" id="ARBA00004196"/>
    </source>
</evidence>
<organism evidence="12 13">
    <name type="scientific">Geranomyces variabilis</name>
    <dbReference type="NCBI Taxonomy" id="109894"/>
    <lineage>
        <taxon>Eukaryota</taxon>
        <taxon>Fungi</taxon>
        <taxon>Fungi incertae sedis</taxon>
        <taxon>Chytridiomycota</taxon>
        <taxon>Chytridiomycota incertae sedis</taxon>
        <taxon>Chytridiomycetes</taxon>
        <taxon>Spizellomycetales</taxon>
        <taxon>Powellomycetaceae</taxon>
        <taxon>Geranomyces</taxon>
    </lineage>
</organism>
<comment type="caution">
    <text evidence="12">The sequence shown here is derived from an EMBL/GenBank/DDBJ whole genome shotgun (WGS) entry which is preliminary data.</text>
</comment>
<keyword evidence="13" id="KW-1185">Reference proteome</keyword>
<dbReference type="GO" id="GO:0043332">
    <property type="term" value="C:mating projection tip"/>
    <property type="evidence" value="ECO:0007669"/>
    <property type="project" value="UniProtKB-UniRule"/>
</dbReference>
<dbReference type="GO" id="GO:0012505">
    <property type="term" value="C:endomembrane system"/>
    <property type="evidence" value="ECO:0007669"/>
    <property type="project" value="UniProtKB-SubCell"/>
</dbReference>
<keyword evidence="7 10" id="KW-1133">Transmembrane helix</keyword>
<evidence type="ECO:0000313" key="12">
    <source>
        <dbReference type="EMBL" id="KAJ3172799.1"/>
    </source>
</evidence>
<evidence type="ECO:0000256" key="5">
    <source>
        <dbReference type="ARBA" id="ARBA00022692"/>
    </source>
</evidence>
<dbReference type="GO" id="GO:0032220">
    <property type="term" value="P:plasma membrane fusion involved in cytogamy"/>
    <property type="evidence" value="ECO:0007669"/>
    <property type="project" value="TreeGrafter"/>
</dbReference>
<evidence type="ECO:0000256" key="9">
    <source>
        <dbReference type="ARBA" id="ARBA00023180"/>
    </source>
</evidence>
<feature type="region of interest" description="Disordered" evidence="11">
    <location>
        <begin position="664"/>
        <end position="697"/>
    </location>
</feature>
<feature type="compositionally biased region" description="Low complexity" evidence="11">
    <location>
        <begin position="905"/>
        <end position="918"/>
    </location>
</feature>
<keyword evidence="9" id="KW-0325">Glycoprotein</keyword>
<evidence type="ECO:0000256" key="11">
    <source>
        <dbReference type="SAM" id="MobiDB-lite"/>
    </source>
</evidence>
<feature type="transmembrane region" description="Helical" evidence="10">
    <location>
        <begin position="85"/>
        <end position="104"/>
    </location>
</feature>
<accession>A0AAD5XMH0</accession>
<dbReference type="PANTHER" id="PTHR31030:SF1">
    <property type="entry name" value="PLASMA MEMBRANE FUSION PROTEIN PRM1"/>
    <property type="match status" value="1"/>
</dbReference>
<keyword evidence="6 10" id="KW-0184">Conjugation</keyword>
<feature type="compositionally biased region" description="Acidic residues" evidence="11">
    <location>
        <begin position="1011"/>
        <end position="1020"/>
    </location>
</feature>
<dbReference type="Proteomes" id="UP001212152">
    <property type="component" value="Unassembled WGS sequence"/>
</dbReference>
<sequence length="1044" mass="112384">MLYRTDDETPDNSDTRSSAASNGPPAPGIHSEFNWAQDLSQANFLIKDWNVAEASPGSPVTDLFATNPAALEHAYAGLWAKISRAFVTNIVFSLVIVLFALITLTQQVQDKGEEAKQSMQRACSGLEVGATALASLPHYAADGINSMTIDGVNGIVTHTASMLVGAVQLLNQLILMLVERYTGLLFCLLDVVVQLAVGTVAMYADEVVGFVNTQLAAISDALTSSLALLNGELQSFQSEIGDVINSIAGVFGGSVSADVFEPVTFPGVSNKLNFQIPTDFVTTLQTLSVPTLASLEQQLADLISEPFEMLEALIDTELGDLTGLATTDVIVPVPSAVARISFCAASMDYGWVDVMVAAISKALWLGIYLLIAVAAGAIVSNIVAISYEHWLFEREVRSFSKVLQQHQQLHDQIGAKEEQPNKKQSRAIARDLIHAATHPTAYRFTTWFTRFTARSEEGSIRFRWFIDYISHPPSLVCFFAGLVGIGMVLLQMWLISEIQSETGDAVAKSLTASMDAVVRNVETAMVDVAQPYADSINGRLDSLESTVNGVLFGWVGTTMDAINNTLLVFASGLDNALSGVFDSVPPLQTALDGFVQCVLGSSVTSLESIATGLKSHAQVDFPRINVTMLLGMDSAAMKTHLLNAETIMTSSSVNVSVSTSSDTTASSFLRRRDTSTTANSTGSSNSTDTSPNNTGTTSESYFAQEAEAFLAAYQATLRTQLLPFGALMAFGSLVMVMGSFRVIVWTISDSIRDYRKAVALQGAARPPTYSPVRTRRSTESQQRWYDRFRIGSPKRKMKQRPSGDSISQPKPRTEEWASELGIAAIAALQDRAAPAQRRQPMISNVLRSNLLLDITPTGGNIPEQIETPPQSRTDDAARTSPKLKRSKTAPSGPRQISERKLADFPAMVPRPRAAPAGPRAMLADLSGTQSPQPAVKGLYPSPAPVEFLSQSPRLANRQSSGVFNAGLPPPMMPSQVSARQQFKPTAPPAPVDHSQNRASFHPYNGAATSWDDSDGEDLENDWDSISKEAARAVAFLAAKAKRAP</sequence>
<feature type="compositionally biased region" description="Polar residues" evidence="11">
    <location>
        <begin position="974"/>
        <end position="983"/>
    </location>
</feature>
<evidence type="ECO:0000256" key="7">
    <source>
        <dbReference type="ARBA" id="ARBA00022989"/>
    </source>
</evidence>
<keyword evidence="10" id="KW-1003">Cell membrane</keyword>
<feature type="transmembrane region" description="Helical" evidence="10">
    <location>
        <begin position="155"/>
        <end position="177"/>
    </location>
</feature>
<feature type="compositionally biased region" description="Low complexity" evidence="11">
    <location>
        <begin position="675"/>
        <end position="697"/>
    </location>
</feature>
<keyword evidence="8 10" id="KW-0472">Membrane</keyword>
<feature type="transmembrane region" description="Helical" evidence="10">
    <location>
        <begin position="362"/>
        <end position="387"/>
    </location>
</feature>
<comment type="subcellular location">
    <subcellularLocation>
        <location evidence="3">Cell envelope</location>
    </subcellularLocation>
    <subcellularLocation>
        <location evidence="10">Cell membrane</location>
        <topology evidence="10">Multi-pass membrane protein</topology>
    </subcellularLocation>
    <subcellularLocation>
        <location evidence="2">Endomembrane system</location>
        <topology evidence="2">Multi-pass membrane protein</topology>
    </subcellularLocation>
</comment>
<name>A0AAD5XMH0_9FUNG</name>
<dbReference type="AlphaFoldDB" id="A0AAD5XMH0"/>
<feature type="transmembrane region" description="Helical" evidence="10">
    <location>
        <begin position="184"/>
        <end position="204"/>
    </location>
</feature>
<gene>
    <name evidence="12" type="primary">PRM1</name>
    <name evidence="12" type="ORF">HDU87_007801</name>
</gene>
<evidence type="ECO:0000256" key="1">
    <source>
        <dbReference type="ARBA" id="ARBA00002512"/>
    </source>
</evidence>
<evidence type="ECO:0000256" key="4">
    <source>
        <dbReference type="ARBA" id="ARBA00010780"/>
    </source>
</evidence>
<comment type="caution">
    <text evidence="10">Lacks conserved residue(s) required for the propagation of feature annotation.</text>
</comment>
<evidence type="ECO:0000256" key="10">
    <source>
        <dbReference type="RuleBase" id="RU366035"/>
    </source>
</evidence>
<dbReference type="PANTHER" id="PTHR31030">
    <property type="entry name" value="PLASMA MEMBRANE FUSION PROTEIN PRM1"/>
    <property type="match status" value="1"/>
</dbReference>
<feature type="region of interest" description="Disordered" evidence="11">
    <location>
        <begin position="790"/>
        <end position="813"/>
    </location>
</feature>
<protein>
    <recommendedName>
        <fullName evidence="10">Plasma membrane fusion protein PRM1</fullName>
    </recommendedName>
</protein>